<gene>
    <name evidence="1" type="ORF">NYPRO_LOCUS21996</name>
</gene>
<dbReference type="EMBL" id="CAJHUB010000769">
    <property type="protein sequence ID" value="CAD7689202.1"/>
    <property type="molecule type" value="Genomic_DNA"/>
</dbReference>
<proteinExistence type="predicted"/>
<dbReference type="Proteomes" id="UP000645828">
    <property type="component" value="Unassembled WGS sequence"/>
</dbReference>
<comment type="caution">
    <text evidence="1">The sequence shown here is derived from an EMBL/GenBank/DDBJ whole genome shotgun (WGS) entry which is preliminary data.</text>
</comment>
<accession>A0A811ZJY0</accession>
<dbReference type="AlphaFoldDB" id="A0A811ZJY0"/>
<keyword evidence="2" id="KW-1185">Reference proteome</keyword>
<reference evidence="1" key="1">
    <citation type="submission" date="2020-12" db="EMBL/GenBank/DDBJ databases">
        <authorList>
            <consortium name="Molecular Ecology Group"/>
        </authorList>
    </citation>
    <scope>NUCLEOTIDE SEQUENCE</scope>
    <source>
        <strain evidence="1">TBG_1078</strain>
    </source>
</reference>
<sequence>MEAEKSHDLPSESWRTRKISGILKSESKGLIIGGPWYKFQSEFKCPRARSTNVLRQKKMNVSAQRERVNSPFLHLFVLFKPSTDWMMPIHIVRVIFIT</sequence>
<evidence type="ECO:0000313" key="1">
    <source>
        <dbReference type="EMBL" id="CAD7689202.1"/>
    </source>
</evidence>
<evidence type="ECO:0000313" key="2">
    <source>
        <dbReference type="Proteomes" id="UP000645828"/>
    </source>
</evidence>
<organism evidence="1 2">
    <name type="scientific">Nyctereutes procyonoides</name>
    <name type="common">Raccoon dog</name>
    <name type="synonym">Canis procyonoides</name>
    <dbReference type="NCBI Taxonomy" id="34880"/>
    <lineage>
        <taxon>Eukaryota</taxon>
        <taxon>Metazoa</taxon>
        <taxon>Chordata</taxon>
        <taxon>Craniata</taxon>
        <taxon>Vertebrata</taxon>
        <taxon>Euteleostomi</taxon>
        <taxon>Mammalia</taxon>
        <taxon>Eutheria</taxon>
        <taxon>Laurasiatheria</taxon>
        <taxon>Carnivora</taxon>
        <taxon>Caniformia</taxon>
        <taxon>Canidae</taxon>
        <taxon>Nyctereutes</taxon>
    </lineage>
</organism>
<name>A0A811ZJY0_NYCPR</name>
<protein>
    <submittedName>
        <fullName evidence="1">(raccoon dog) hypothetical protein</fullName>
    </submittedName>
</protein>